<comment type="caution">
    <text evidence="1">The sequence shown here is derived from an EMBL/GenBank/DDBJ whole genome shotgun (WGS) entry which is preliminary data.</text>
</comment>
<dbReference type="AlphaFoldDB" id="M1W5A4"/>
<name>M1W5A4_CLAP2</name>
<dbReference type="EMBL" id="CAGA01000071">
    <property type="protein sequence ID" value="CCE33981.1"/>
    <property type="molecule type" value="Genomic_DNA"/>
</dbReference>
<gene>
    <name evidence="1" type="ORF">CPUR_07909</name>
</gene>
<dbReference type="HOGENOM" id="CLU_1713059_0_0_1"/>
<reference evidence="1 2" key="1">
    <citation type="journal article" date="2013" name="PLoS Genet.">
        <title>Plant-symbiotic fungi as chemical engineers: Multi-genome analysis of the Clavicipitaceae reveals dynamics of alkaloid loci.</title>
        <authorList>
            <person name="Schardl C.L."/>
            <person name="Young C.A."/>
            <person name="Hesse U."/>
            <person name="Amyotte S.G."/>
            <person name="Andreeva K."/>
            <person name="Calie P.J."/>
            <person name="Fleetwood D.J."/>
            <person name="Haws D.C."/>
            <person name="Moore N."/>
            <person name="Oeser B."/>
            <person name="Panaccione D.G."/>
            <person name="Schweri K.K."/>
            <person name="Voisey C.R."/>
            <person name="Farman M.L."/>
            <person name="Jaromczyk J.W."/>
            <person name="Roe B.A."/>
            <person name="O'Sullivan D.M."/>
            <person name="Scott B."/>
            <person name="Tudzynski P."/>
            <person name="An Z."/>
            <person name="Arnaoudova E.G."/>
            <person name="Bullock C.T."/>
            <person name="Charlton N.D."/>
            <person name="Chen L."/>
            <person name="Cox M."/>
            <person name="Dinkins R.D."/>
            <person name="Florea S."/>
            <person name="Glenn A.E."/>
            <person name="Gordon A."/>
            <person name="Gueldener U."/>
            <person name="Harris D.R."/>
            <person name="Hollin W."/>
            <person name="Jaromczyk J."/>
            <person name="Johnson R.D."/>
            <person name="Khan A.K."/>
            <person name="Leistner E."/>
            <person name="Leuchtmann A."/>
            <person name="Li C."/>
            <person name="Liu J."/>
            <person name="Liu J."/>
            <person name="Liu M."/>
            <person name="Mace W."/>
            <person name="Machado C."/>
            <person name="Nagabhyru P."/>
            <person name="Pan J."/>
            <person name="Schmid J."/>
            <person name="Sugawara K."/>
            <person name="Steiner U."/>
            <person name="Takach J.E."/>
            <person name="Tanaka E."/>
            <person name="Webb J.S."/>
            <person name="Wilson E.V."/>
            <person name="Wiseman J.L."/>
            <person name="Yoshida R."/>
            <person name="Zeng Z."/>
        </authorList>
    </citation>
    <scope>NUCLEOTIDE SEQUENCE [LARGE SCALE GENOMIC DNA]</scope>
    <source>
        <strain evidence="1 2">20.1</strain>
    </source>
</reference>
<proteinExistence type="predicted"/>
<protein>
    <submittedName>
        <fullName evidence="1">Uncharacterized protein</fullName>
    </submittedName>
</protein>
<dbReference type="Proteomes" id="UP000016801">
    <property type="component" value="Unassembled WGS sequence"/>
</dbReference>
<dbReference type="VEuPathDB" id="FungiDB:CPUR_07909"/>
<evidence type="ECO:0000313" key="2">
    <source>
        <dbReference type="Proteomes" id="UP000016801"/>
    </source>
</evidence>
<accession>M1W5A4</accession>
<dbReference type="STRING" id="1111077.M1W5A4"/>
<evidence type="ECO:0000313" key="1">
    <source>
        <dbReference type="EMBL" id="CCE33981.1"/>
    </source>
</evidence>
<organism evidence="1 2">
    <name type="scientific">Claviceps purpurea (strain 20.1)</name>
    <name type="common">Ergot fungus</name>
    <name type="synonym">Sphacelia segetum</name>
    <dbReference type="NCBI Taxonomy" id="1111077"/>
    <lineage>
        <taxon>Eukaryota</taxon>
        <taxon>Fungi</taxon>
        <taxon>Dikarya</taxon>
        <taxon>Ascomycota</taxon>
        <taxon>Pezizomycotina</taxon>
        <taxon>Sordariomycetes</taxon>
        <taxon>Hypocreomycetidae</taxon>
        <taxon>Hypocreales</taxon>
        <taxon>Clavicipitaceae</taxon>
        <taxon>Claviceps</taxon>
    </lineage>
</organism>
<dbReference type="OrthoDB" id="5105242at2759"/>
<sequence length="153" mass="17800">MGNRSLCRCKISITLTGLSFVPKPEEENWFKEKKWKSDRVRRILQQHSERLLGCKLNVSIWRHVAISIFNRYLGSKYLRHFEQDGAEYEDEDGLDDEASDLQAGHGTHVAGMIYDRELQQSLDGTALAREQFREVSTKRRQTVQIAAHKTKHE</sequence>
<keyword evidence="2" id="KW-1185">Reference proteome</keyword>